<proteinExistence type="predicted"/>
<feature type="region of interest" description="Disordered" evidence="1">
    <location>
        <begin position="1"/>
        <end position="29"/>
    </location>
</feature>
<dbReference type="EMBL" id="JACASF010000021">
    <property type="protein sequence ID" value="KAF6408277.1"/>
    <property type="molecule type" value="Genomic_DNA"/>
</dbReference>
<dbReference type="AlphaFoldDB" id="A0A7J8CBQ8"/>
<evidence type="ECO:0000313" key="3">
    <source>
        <dbReference type="Proteomes" id="UP000550707"/>
    </source>
</evidence>
<evidence type="ECO:0000256" key="1">
    <source>
        <dbReference type="SAM" id="MobiDB-lite"/>
    </source>
</evidence>
<name>A0A7J8CBQ8_MOLMO</name>
<reference evidence="2 3" key="1">
    <citation type="journal article" date="2020" name="Nature">
        <title>Six reference-quality genomes reveal evolution of bat adaptations.</title>
        <authorList>
            <person name="Jebb D."/>
            <person name="Huang Z."/>
            <person name="Pippel M."/>
            <person name="Hughes G.M."/>
            <person name="Lavrichenko K."/>
            <person name="Devanna P."/>
            <person name="Winkler S."/>
            <person name="Jermiin L.S."/>
            <person name="Skirmuntt E.C."/>
            <person name="Katzourakis A."/>
            <person name="Burkitt-Gray L."/>
            <person name="Ray D.A."/>
            <person name="Sullivan K.A.M."/>
            <person name="Roscito J.G."/>
            <person name="Kirilenko B.M."/>
            <person name="Davalos L.M."/>
            <person name="Corthals A.P."/>
            <person name="Power M.L."/>
            <person name="Jones G."/>
            <person name="Ransome R.D."/>
            <person name="Dechmann D.K.N."/>
            <person name="Locatelli A.G."/>
            <person name="Puechmaille S.J."/>
            <person name="Fedrigo O."/>
            <person name="Jarvis E.D."/>
            <person name="Hiller M."/>
            <person name="Vernes S.C."/>
            <person name="Myers E.W."/>
            <person name="Teeling E.C."/>
        </authorList>
    </citation>
    <scope>NUCLEOTIDE SEQUENCE [LARGE SCALE GENOMIC DNA]</scope>
    <source>
        <strain evidence="2">MMolMol1</strain>
        <tissue evidence="2">Muscle</tissue>
    </source>
</reference>
<keyword evidence="2" id="KW-0472">Membrane</keyword>
<organism evidence="2 3">
    <name type="scientific">Molossus molossus</name>
    <name type="common">Pallas' mastiff bat</name>
    <name type="synonym">Vespertilio molossus</name>
    <dbReference type="NCBI Taxonomy" id="27622"/>
    <lineage>
        <taxon>Eukaryota</taxon>
        <taxon>Metazoa</taxon>
        <taxon>Chordata</taxon>
        <taxon>Craniata</taxon>
        <taxon>Vertebrata</taxon>
        <taxon>Euteleostomi</taxon>
        <taxon>Mammalia</taxon>
        <taxon>Eutheria</taxon>
        <taxon>Laurasiatheria</taxon>
        <taxon>Chiroptera</taxon>
        <taxon>Yangochiroptera</taxon>
        <taxon>Molossidae</taxon>
        <taxon>Molossus</taxon>
    </lineage>
</organism>
<keyword evidence="3" id="KW-1185">Reference proteome</keyword>
<protein>
    <submittedName>
        <fullName evidence="2">Transmembrane protein 86B</fullName>
    </submittedName>
</protein>
<sequence length="102" mass="10514">MDARKEGLPRNPHFSAQVRATESAPGHPEPLLSLLRRLLPPLDPRGPAVLGRRAGQGPAGAVPAGAPAGVPWGRPQLGPAGGPGLLCPRRCLPHLAPGLSPW</sequence>
<dbReference type="Proteomes" id="UP000550707">
    <property type="component" value="Unassembled WGS sequence"/>
</dbReference>
<accession>A0A7J8CBQ8</accession>
<keyword evidence="2" id="KW-0812">Transmembrane</keyword>
<comment type="caution">
    <text evidence="2">The sequence shown here is derived from an EMBL/GenBank/DDBJ whole genome shotgun (WGS) entry which is preliminary data.</text>
</comment>
<gene>
    <name evidence="2" type="ORF">HJG59_018470</name>
</gene>
<feature type="region of interest" description="Disordered" evidence="1">
    <location>
        <begin position="46"/>
        <end position="76"/>
    </location>
</feature>
<evidence type="ECO:0000313" key="2">
    <source>
        <dbReference type="EMBL" id="KAF6408277.1"/>
    </source>
</evidence>